<keyword evidence="6" id="KW-1185">Reference proteome</keyword>
<keyword evidence="2 5" id="KW-0808">Transferase</keyword>
<dbReference type="GO" id="GO:0008080">
    <property type="term" value="F:N-acetyltransferase activity"/>
    <property type="evidence" value="ECO:0007669"/>
    <property type="project" value="UniProtKB-ARBA"/>
</dbReference>
<dbReference type="FunFam" id="3.40.630.30:FF:000064">
    <property type="entry name" value="GNAT family acetyltransferase"/>
    <property type="match status" value="1"/>
</dbReference>
<dbReference type="PANTHER" id="PTHR10545:SF29">
    <property type="entry name" value="GH14572P-RELATED"/>
    <property type="match status" value="1"/>
</dbReference>
<dbReference type="RefSeq" id="XP_004996187.1">
    <property type="nucleotide sequence ID" value="XM_004996130.1"/>
</dbReference>
<dbReference type="FunCoup" id="F2U310">
    <property type="interactions" value="385"/>
</dbReference>
<name>F2U310_SALR5</name>
<dbReference type="STRING" id="946362.F2U310"/>
<dbReference type="InParanoid" id="F2U310"/>
<dbReference type="Proteomes" id="UP000007799">
    <property type="component" value="Unassembled WGS sequence"/>
</dbReference>
<feature type="domain" description="N-acetyltransferase" evidence="4">
    <location>
        <begin position="1"/>
        <end position="155"/>
    </location>
</feature>
<dbReference type="InterPro" id="IPR016181">
    <property type="entry name" value="Acyl_CoA_acyltransferase"/>
</dbReference>
<proteinExistence type="inferred from homology"/>
<dbReference type="EMBL" id="GL832960">
    <property type="protein sequence ID" value="EGD82004.1"/>
    <property type="molecule type" value="Genomic_DNA"/>
</dbReference>
<dbReference type="GeneID" id="16076774"/>
<evidence type="ECO:0000256" key="2">
    <source>
        <dbReference type="ARBA" id="ARBA00022679"/>
    </source>
</evidence>
<dbReference type="AlphaFoldDB" id="F2U310"/>
<dbReference type="CDD" id="cd04301">
    <property type="entry name" value="NAT_SF"/>
    <property type="match status" value="1"/>
</dbReference>
<dbReference type="SUPFAM" id="SSF55729">
    <property type="entry name" value="Acyl-CoA N-acyltransferases (Nat)"/>
    <property type="match status" value="1"/>
</dbReference>
<reference evidence="5" key="1">
    <citation type="submission" date="2009-08" db="EMBL/GenBank/DDBJ databases">
        <title>Annotation of Salpingoeca rosetta.</title>
        <authorList>
            <consortium name="The Broad Institute Genome Sequencing Platform"/>
            <person name="Russ C."/>
            <person name="Cuomo C."/>
            <person name="Burger G."/>
            <person name="Gray M.W."/>
            <person name="Holland P.W.H."/>
            <person name="King N."/>
            <person name="Lang F.B.F."/>
            <person name="Roger A.J."/>
            <person name="Ruiz-Trillo I."/>
            <person name="Young S.K."/>
            <person name="Zeng Q."/>
            <person name="Gargeya S."/>
            <person name="Alvarado L."/>
            <person name="Berlin A."/>
            <person name="Chapman S.B."/>
            <person name="Chen Z."/>
            <person name="Freedman E."/>
            <person name="Gellesch M."/>
            <person name="Goldberg J."/>
            <person name="Griggs A."/>
            <person name="Gujja S."/>
            <person name="Heilman E."/>
            <person name="Heiman D."/>
            <person name="Howarth C."/>
            <person name="Mehta T."/>
            <person name="Neiman D."/>
            <person name="Pearson M."/>
            <person name="Roberts A."/>
            <person name="Saif S."/>
            <person name="Shea T."/>
            <person name="Shenoy N."/>
            <person name="Sisk P."/>
            <person name="Stolte C."/>
            <person name="Sykes S."/>
            <person name="White J."/>
            <person name="Yandava C."/>
            <person name="Haas B."/>
            <person name="Nusbaum C."/>
            <person name="Birren B."/>
        </authorList>
    </citation>
    <scope>NUCLEOTIDE SEQUENCE [LARGE SCALE GENOMIC DNA]</scope>
    <source>
        <strain evidence="5">ATCC 50818</strain>
    </source>
</reference>
<evidence type="ECO:0000313" key="6">
    <source>
        <dbReference type="Proteomes" id="UP000007799"/>
    </source>
</evidence>
<dbReference type="InterPro" id="IPR051016">
    <property type="entry name" value="Diverse_Substrate_AcTransf"/>
</dbReference>
<dbReference type="Pfam" id="PF00583">
    <property type="entry name" value="Acetyltransf_1"/>
    <property type="match status" value="1"/>
</dbReference>
<keyword evidence="3" id="KW-0012">Acyltransferase</keyword>
<dbReference type="eggNOG" id="KOG3216">
    <property type="taxonomic scope" value="Eukaryota"/>
</dbReference>
<dbReference type="Gene3D" id="3.40.630.30">
    <property type="match status" value="1"/>
</dbReference>
<evidence type="ECO:0000259" key="4">
    <source>
        <dbReference type="PROSITE" id="PS51186"/>
    </source>
</evidence>
<dbReference type="PANTHER" id="PTHR10545">
    <property type="entry name" value="DIAMINE N-ACETYLTRANSFERASE"/>
    <property type="match status" value="1"/>
</dbReference>
<evidence type="ECO:0000313" key="5">
    <source>
        <dbReference type="EMBL" id="EGD82004.1"/>
    </source>
</evidence>
<organism evidence="6">
    <name type="scientific">Salpingoeca rosetta (strain ATCC 50818 / BSB-021)</name>
    <dbReference type="NCBI Taxonomy" id="946362"/>
    <lineage>
        <taxon>Eukaryota</taxon>
        <taxon>Choanoflagellata</taxon>
        <taxon>Craspedida</taxon>
        <taxon>Salpingoecidae</taxon>
        <taxon>Salpingoeca</taxon>
    </lineage>
</organism>
<evidence type="ECO:0000256" key="3">
    <source>
        <dbReference type="ARBA" id="ARBA00023315"/>
    </source>
</evidence>
<dbReference type="OrthoDB" id="7305308at2759"/>
<dbReference type="OMA" id="QSEWVRY"/>
<evidence type="ECO:0000256" key="1">
    <source>
        <dbReference type="ARBA" id="ARBA00008694"/>
    </source>
</evidence>
<protein>
    <submittedName>
        <fullName evidence="5">N-acetyltransferase</fullName>
    </submittedName>
</protein>
<gene>
    <name evidence="5" type="ORF">PTSG_02691</name>
</gene>
<dbReference type="PROSITE" id="PS51186">
    <property type="entry name" value="GNAT"/>
    <property type="match status" value="1"/>
</dbReference>
<dbReference type="KEGG" id="sre:PTSG_02691"/>
<dbReference type="InterPro" id="IPR000182">
    <property type="entry name" value="GNAT_dom"/>
</dbReference>
<accession>F2U310</accession>
<comment type="similarity">
    <text evidence="1">Belongs to the acetyltransferase family.</text>
</comment>
<sequence length="164" mass="19138">MPVRAAEAKDAGAIVDLIRLLAVYEKEEAQMKMTEEQFRKDGFEEPRRFHCFVAENDQGQVVGYALYFFIYSTWEGVSMYLEDLFVRKEERGKGYGMALVQAVVGEAQRNSCARLQWQVIDWNAPALEFYKNRMFARERMETGDAKWINMIMGREEMAKFMASQ</sequence>